<feature type="transmembrane region" description="Helical" evidence="8">
    <location>
        <begin position="35"/>
        <end position="56"/>
    </location>
</feature>
<evidence type="ECO:0008006" key="14">
    <source>
        <dbReference type="Google" id="ProtNLM"/>
    </source>
</evidence>
<keyword evidence="6 8" id="KW-0472">Membrane</keyword>
<proteinExistence type="inferred from homology"/>
<feature type="transmembrane region" description="Helical" evidence="8">
    <location>
        <begin position="62"/>
        <end position="81"/>
    </location>
</feature>
<feature type="transmembrane region" description="Helical" evidence="8">
    <location>
        <begin position="244"/>
        <end position="266"/>
    </location>
</feature>
<dbReference type="PANTHER" id="PTHR30353">
    <property type="entry name" value="INNER MEMBRANE PROTEIN DEDA-RELATED"/>
    <property type="match status" value="1"/>
</dbReference>
<feature type="domain" description="Phosphatidic acid phosphatase type 2/haloperoxidase" evidence="9">
    <location>
        <begin position="358"/>
        <end position="434"/>
    </location>
</feature>
<sequence>MESSWMDAVLAWIGNHPILAGAVIFAIAFCDALIVVGAIVPALPLLFAVGVLIGMGEINGPYAVACATVGAFLGDGLSYWVGRRWGGQLHGVWPFRRYPQLLGRGEILFRRNAFTSILAARYVGAVRPFVPAIAGMSRMPLRRYFLASGVACLSWGLLFLAPGWVLGRAYDAIAAVAGHLVIVLGLLLVVLAVAWAWVLYTYRWFADHADSLLARALDWSHRHPVMGRHSAAVFDPAHRESTSLALLAVLLLAIGWAWFALVLVVVGHGEPLALDLAVHQAMLALRNPLADYPMAALASLGDWPVLAPACTLVLLYFIWRQRWMAAAHWLAALAFGLALTWLLGTTVDVVRPPGASSGFGFPSIAVTMATIAFGFFAVLIARELPGRDRVWPYLVSGVTVAIIGFARLYLGAHWLSDVIGGMLLGIVWLLVLGIAYRRRFNRSFWVKPVAWVFYGSFAAAALWYAPRNVEAKLAKFEPPPALPVLADLEDWWSHEWMLQPARRNEFDDELRWPLDVQVAGPLAPVQARLEADGWRMQPQARWVQAVTLLDTDGDPDEVPVLPATLDARTEALLMIRDVPGQQVRHVLRLWPTPVQLQPGDVPLWVGTAQTLHFHHELGLVVTWRPQRGADPALDKAIASLADLPHAVAPHPGSKLPVLRVMTEGLDAQAPATPPRPSTPATGPGAGADHLPAAAPGAARR</sequence>
<comment type="similarity">
    <text evidence="2">Belongs to the DedA family.</text>
</comment>
<feature type="region of interest" description="Disordered" evidence="7">
    <location>
        <begin position="665"/>
        <end position="700"/>
    </location>
</feature>
<feature type="transmembrane region" description="Helical" evidence="8">
    <location>
        <begin position="359"/>
        <end position="381"/>
    </location>
</feature>
<dbReference type="Pfam" id="PF14067">
    <property type="entry name" value="LssY_C"/>
    <property type="match status" value="1"/>
</dbReference>
<dbReference type="InterPro" id="IPR025902">
    <property type="entry name" value="LssY-like-C_dom"/>
</dbReference>
<feature type="transmembrane region" description="Helical" evidence="8">
    <location>
        <begin position="172"/>
        <end position="198"/>
    </location>
</feature>
<feature type="transmembrane region" description="Helical" evidence="8">
    <location>
        <begin position="393"/>
        <end position="412"/>
    </location>
</feature>
<dbReference type="InterPro" id="IPR032818">
    <property type="entry name" value="DedA-like"/>
</dbReference>
<feature type="domain" description="VTT" evidence="10">
    <location>
        <begin position="40"/>
        <end position="163"/>
    </location>
</feature>
<dbReference type="EMBL" id="PDWN01000005">
    <property type="protein sequence ID" value="KAF1695437.1"/>
    <property type="molecule type" value="Genomic_DNA"/>
</dbReference>
<feature type="compositionally biased region" description="Low complexity" evidence="7">
    <location>
        <begin position="678"/>
        <end position="700"/>
    </location>
</feature>
<evidence type="ECO:0000259" key="9">
    <source>
        <dbReference type="Pfam" id="PF01569"/>
    </source>
</evidence>
<dbReference type="InterPro" id="IPR032816">
    <property type="entry name" value="VTT_dom"/>
</dbReference>
<evidence type="ECO:0000256" key="6">
    <source>
        <dbReference type="ARBA" id="ARBA00023136"/>
    </source>
</evidence>
<keyword evidence="3" id="KW-1003">Cell membrane</keyword>
<evidence type="ECO:0000313" key="13">
    <source>
        <dbReference type="Proteomes" id="UP000788419"/>
    </source>
</evidence>
<evidence type="ECO:0000256" key="2">
    <source>
        <dbReference type="ARBA" id="ARBA00010792"/>
    </source>
</evidence>
<dbReference type="Gene3D" id="1.20.144.10">
    <property type="entry name" value="Phosphatidic acid phosphatase type 2/haloperoxidase"/>
    <property type="match status" value="1"/>
</dbReference>
<feature type="domain" description="LssY-like C-terminal" evidence="11">
    <location>
        <begin position="509"/>
        <end position="609"/>
    </location>
</feature>
<comment type="caution">
    <text evidence="12">The sequence shown here is derived from an EMBL/GenBank/DDBJ whole genome shotgun (WGS) entry which is preliminary data.</text>
</comment>
<dbReference type="InterPro" id="IPR036938">
    <property type="entry name" value="PAP2/HPO_sf"/>
</dbReference>
<dbReference type="InterPro" id="IPR000326">
    <property type="entry name" value="PAP2/HPO"/>
</dbReference>
<feature type="transmembrane region" description="Helical" evidence="8">
    <location>
        <begin position="418"/>
        <end position="436"/>
    </location>
</feature>
<feature type="transmembrane region" description="Helical" evidence="8">
    <location>
        <begin position="144"/>
        <end position="166"/>
    </location>
</feature>
<evidence type="ECO:0000256" key="4">
    <source>
        <dbReference type="ARBA" id="ARBA00022692"/>
    </source>
</evidence>
<dbReference type="SUPFAM" id="SSF48317">
    <property type="entry name" value="Acid phosphatase/Vanadium-dependent haloperoxidase"/>
    <property type="match status" value="1"/>
</dbReference>
<feature type="transmembrane region" description="Helical" evidence="8">
    <location>
        <begin position="326"/>
        <end position="347"/>
    </location>
</feature>
<evidence type="ECO:0000259" key="10">
    <source>
        <dbReference type="Pfam" id="PF09335"/>
    </source>
</evidence>
<evidence type="ECO:0000256" key="5">
    <source>
        <dbReference type="ARBA" id="ARBA00022989"/>
    </source>
</evidence>
<feature type="transmembrane region" description="Helical" evidence="8">
    <location>
        <begin position="292"/>
        <end position="319"/>
    </location>
</feature>
<gene>
    <name evidence="12" type="ORF">CSC65_06620</name>
</gene>
<keyword evidence="4 8" id="KW-0812">Transmembrane</keyword>
<evidence type="ECO:0000256" key="8">
    <source>
        <dbReference type="SAM" id="Phobius"/>
    </source>
</evidence>
<evidence type="ECO:0000313" key="12">
    <source>
        <dbReference type="EMBL" id="KAF1695437.1"/>
    </source>
</evidence>
<dbReference type="Pfam" id="PF01569">
    <property type="entry name" value="PAP2"/>
    <property type="match status" value="1"/>
</dbReference>
<protein>
    <recommendedName>
        <fullName evidence="14">Phosphatase PAP2 family protein</fullName>
    </recommendedName>
</protein>
<feature type="transmembrane region" description="Helical" evidence="8">
    <location>
        <begin position="448"/>
        <end position="465"/>
    </location>
</feature>
<dbReference type="CDD" id="cd03392">
    <property type="entry name" value="PAP2_like_2"/>
    <property type="match status" value="1"/>
</dbReference>
<keyword evidence="5 8" id="KW-1133">Transmembrane helix</keyword>
<accession>A0ABQ6Z9A9</accession>
<feature type="transmembrane region" description="Helical" evidence="8">
    <location>
        <begin position="12"/>
        <end position="30"/>
    </location>
</feature>
<dbReference type="PANTHER" id="PTHR30353:SF15">
    <property type="entry name" value="INNER MEMBRANE PROTEIN YABI"/>
    <property type="match status" value="1"/>
</dbReference>
<evidence type="ECO:0000256" key="3">
    <source>
        <dbReference type="ARBA" id="ARBA00022475"/>
    </source>
</evidence>
<name>A0ABQ6Z9A9_9GAMM</name>
<evidence type="ECO:0000256" key="1">
    <source>
        <dbReference type="ARBA" id="ARBA00004651"/>
    </source>
</evidence>
<dbReference type="RefSeq" id="WP_162409725.1">
    <property type="nucleotide sequence ID" value="NZ_PDWN01000005.1"/>
</dbReference>
<comment type="subcellular location">
    <subcellularLocation>
        <location evidence="1">Cell membrane</location>
        <topology evidence="1">Multi-pass membrane protein</topology>
    </subcellularLocation>
</comment>
<dbReference type="Proteomes" id="UP000788419">
    <property type="component" value="Unassembled WGS sequence"/>
</dbReference>
<dbReference type="Pfam" id="PF09335">
    <property type="entry name" value="VTT_dom"/>
    <property type="match status" value="1"/>
</dbReference>
<organism evidence="12 13">
    <name type="scientific">Pseudoxanthomonas daejeonensis</name>
    <dbReference type="NCBI Taxonomy" id="266062"/>
    <lineage>
        <taxon>Bacteria</taxon>
        <taxon>Pseudomonadati</taxon>
        <taxon>Pseudomonadota</taxon>
        <taxon>Gammaproteobacteria</taxon>
        <taxon>Lysobacterales</taxon>
        <taxon>Lysobacteraceae</taxon>
        <taxon>Pseudoxanthomonas</taxon>
    </lineage>
</organism>
<evidence type="ECO:0000256" key="7">
    <source>
        <dbReference type="SAM" id="MobiDB-lite"/>
    </source>
</evidence>
<evidence type="ECO:0000259" key="11">
    <source>
        <dbReference type="Pfam" id="PF14067"/>
    </source>
</evidence>
<reference evidence="12 13" key="1">
    <citation type="submission" date="2017-10" db="EMBL/GenBank/DDBJ databases">
        <title>Whole genome sequencing of members of genus Pseudoxanthomonas.</title>
        <authorList>
            <person name="Kumar S."/>
            <person name="Bansal K."/>
            <person name="Kaur A."/>
            <person name="Patil P."/>
            <person name="Sharma S."/>
            <person name="Patil P.B."/>
        </authorList>
    </citation>
    <scope>NUCLEOTIDE SEQUENCE [LARGE SCALE GENOMIC DNA]</scope>
    <source>
        <strain evidence="12 13">DSM 17801</strain>
    </source>
</reference>
<keyword evidence="13" id="KW-1185">Reference proteome</keyword>